<dbReference type="AlphaFoldDB" id="A0A2N7VDD8"/>
<keyword evidence="3" id="KW-0862">Zinc</keyword>
<dbReference type="PANTHER" id="PTHR10907">
    <property type="entry name" value="REGUCALCIN"/>
    <property type="match status" value="1"/>
</dbReference>
<protein>
    <submittedName>
        <fullName evidence="5">Gluconolactonase</fullName>
    </submittedName>
</protein>
<comment type="cofactor">
    <cofactor evidence="3">
        <name>Zn(2+)</name>
        <dbReference type="ChEBI" id="CHEBI:29105"/>
    </cofactor>
    <text evidence="3">Binds 1 divalent metal cation per subunit.</text>
</comment>
<evidence type="ECO:0000259" key="4">
    <source>
        <dbReference type="Pfam" id="PF08450"/>
    </source>
</evidence>
<gene>
    <name evidence="5" type="ORF">C0Z18_28065</name>
</gene>
<feature type="binding site" evidence="3">
    <location>
        <position position="127"/>
    </location>
    <ligand>
        <name>substrate</name>
    </ligand>
</feature>
<dbReference type="OrthoDB" id="9775406at2"/>
<feature type="binding site" evidence="3">
    <location>
        <position position="178"/>
    </location>
    <ligand>
        <name>a divalent metal cation</name>
        <dbReference type="ChEBI" id="CHEBI:60240"/>
    </ligand>
</feature>
<feature type="binding site" evidence="3">
    <location>
        <position position="129"/>
    </location>
    <ligand>
        <name>substrate</name>
    </ligand>
</feature>
<dbReference type="InterPro" id="IPR005511">
    <property type="entry name" value="SMP-30"/>
</dbReference>
<dbReference type="GO" id="GO:0019853">
    <property type="term" value="P:L-ascorbic acid biosynthetic process"/>
    <property type="evidence" value="ECO:0007669"/>
    <property type="project" value="TreeGrafter"/>
</dbReference>
<proteinExistence type="inferred from homology"/>
<evidence type="ECO:0000256" key="1">
    <source>
        <dbReference type="ARBA" id="ARBA00008853"/>
    </source>
</evidence>
<evidence type="ECO:0000313" key="5">
    <source>
        <dbReference type="EMBL" id="PMS15178.1"/>
    </source>
</evidence>
<feature type="domain" description="SMP-30/Gluconolactonase/LRE-like region" evidence="4">
    <location>
        <begin position="23"/>
        <end position="288"/>
    </location>
</feature>
<dbReference type="EMBL" id="PNYA01000034">
    <property type="protein sequence ID" value="PMS15178.1"/>
    <property type="molecule type" value="Genomic_DNA"/>
</dbReference>
<feature type="active site" description="Proton donor/acceptor" evidence="2">
    <location>
        <position position="230"/>
    </location>
</feature>
<dbReference type="GO" id="GO:0004341">
    <property type="term" value="F:gluconolactonase activity"/>
    <property type="evidence" value="ECO:0007669"/>
    <property type="project" value="TreeGrafter"/>
</dbReference>
<evidence type="ECO:0000256" key="3">
    <source>
        <dbReference type="PIRSR" id="PIRSR605511-2"/>
    </source>
</evidence>
<feature type="binding site" evidence="3">
    <location>
        <position position="230"/>
    </location>
    <ligand>
        <name>a divalent metal cation</name>
        <dbReference type="ChEBI" id="CHEBI:60240"/>
    </ligand>
</feature>
<dbReference type="SUPFAM" id="SSF63829">
    <property type="entry name" value="Calcium-dependent phosphotriesterase"/>
    <property type="match status" value="1"/>
</dbReference>
<dbReference type="Gene3D" id="2.120.10.30">
    <property type="entry name" value="TolB, C-terminal domain"/>
    <property type="match status" value="1"/>
</dbReference>
<organism evidence="5 6">
    <name type="scientific">Trinickia dabaoshanensis</name>
    <dbReference type="NCBI Taxonomy" id="564714"/>
    <lineage>
        <taxon>Bacteria</taxon>
        <taxon>Pseudomonadati</taxon>
        <taxon>Pseudomonadota</taxon>
        <taxon>Betaproteobacteria</taxon>
        <taxon>Burkholderiales</taxon>
        <taxon>Burkholderiaceae</taxon>
        <taxon>Trinickia</taxon>
    </lineage>
</organism>
<dbReference type="PANTHER" id="PTHR10907:SF47">
    <property type="entry name" value="REGUCALCIN"/>
    <property type="match status" value="1"/>
</dbReference>
<feature type="binding site" evidence="3">
    <location>
        <position position="147"/>
    </location>
    <ligand>
        <name>substrate</name>
    </ligand>
</feature>
<dbReference type="Pfam" id="PF08450">
    <property type="entry name" value="SGL"/>
    <property type="match status" value="1"/>
</dbReference>
<dbReference type="RefSeq" id="WP_102648710.1">
    <property type="nucleotide sequence ID" value="NZ_PNYA01000034.1"/>
</dbReference>
<comment type="caution">
    <text evidence="5">The sequence shown here is derived from an EMBL/GenBank/DDBJ whole genome shotgun (WGS) entry which is preliminary data.</text>
</comment>
<comment type="similarity">
    <text evidence="1">Belongs to the SMP-30/CGR1 family.</text>
</comment>
<dbReference type="GO" id="GO:0005509">
    <property type="term" value="F:calcium ion binding"/>
    <property type="evidence" value="ECO:0007669"/>
    <property type="project" value="TreeGrafter"/>
</dbReference>
<feature type="binding site" evidence="3">
    <location>
        <position position="25"/>
    </location>
    <ligand>
        <name>a divalent metal cation</name>
        <dbReference type="ChEBI" id="CHEBI:60240"/>
    </ligand>
</feature>
<keyword evidence="3" id="KW-0479">Metal-binding</keyword>
<evidence type="ECO:0000313" key="6">
    <source>
        <dbReference type="Proteomes" id="UP000235616"/>
    </source>
</evidence>
<dbReference type="InterPro" id="IPR013658">
    <property type="entry name" value="SGL"/>
</dbReference>
<dbReference type="PRINTS" id="PR01790">
    <property type="entry name" value="SMP30FAMILY"/>
</dbReference>
<accession>A0A2N7VDD8</accession>
<evidence type="ECO:0000256" key="2">
    <source>
        <dbReference type="PIRSR" id="PIRSR605511-1"/>
    </source>
</evidence>
<sequence>MSDDQLTAQPYRLEHRDPLRCAVGESPVWRASQRALYWVDIPAQAIVRYELTRARRTRWTLPERVGCIAFDAVGTVLAALETGLFAVELGEVETEGQSANHENANEHIGTATIRRLARVEHDAECMRFNDGRCDRQGRFWAGTMVQDATQPHPAGKLYRYGAQTGLSAPIVAGLCTQNGLAWSPDGRTMYLSDSHTSSRLIWAFDYDVDDGLPTNRRVFADLHDYAGRPDGAAIDADGCYWTCANDAGLLLRFTPDGRLDRKLALPAAKPSMCAFGGDGLDTLFVTTICPNPVGEHDGYVFALHPGVRGLPEPEFGGTL</sequence>
<name>A0A2N7VDD8_9BURK</name>
<dbReference type="InterPro" id="IPR011042">
    <property type="entry name" value="6-blade_b-propeller_TolB-like"/>
</dbReference>
<reference evidence="5 6" key="1">
    <citation type="submission" date="2018-01" db="EMBL/GenBank/DDBJ databases">
        <title>Whole genome analyses suggest that Burkholderia sensu lato contains two further novel genera in the rhizoxinica-symbiotica group Mycetohabitans gen. nov., and Trinickia gen. nov.: implications for the evolution of diazotrophy and nodulation in the Burkholderiaceae.</title>
        <authorList>
            <person name="Estrada-de los Santos P."/>
            <person name="Palmer M."/>
            <person name="Chavez-Ramirez B."/>
            <person name="Beukes C."/>
            <person name="Steenkamp E.T."/>
            <person name="Hirsch A.M."/>
            <person name="Manyaka P."/>
            <person name="Maluk M."/>
            <person name="Lafos M."/>
            <person name="Crook M."/>
            <person name="Gross E."/>
            <person name="Simon M.F."/>
            <person name="Bueno dos Reis Junior F."/>
            <person name="Poole P.S."/>
            <person name="Venter S.N."/>
            <person name="James E.K."/>
        </authorList>
    </citation>
    <scope>NUCLEOTIDE SEQUENCE [LARGE SCALE GENOMIC DNA]</scope>
    <source>
        <strain evidence="5 6">GIMN1.004</strain>
    </source>
</reference>
<keyword evidence="6" id="KW-1185">Reference proteome</keyword>
<dbReference type="Proteomes" id="UP000235616">
    <property type="component" value="Unassembled WGS sequence"/>
</dbReference>